<evidence type="ECO:0000259" key="11">
    <source>
        <dbReference type="PROSITE" id="PS50113"/>
    </source>
</evidence>
<name>A0A9E7N921_9EURY</name>
<dbReference type="Pfam" id="PF00512">
    <property type="entry name" value="HisKA"/>
    <property type="match status" value="1"/>
</dbReference>
<feature type="coiled-coil region" evidence="7">
    <location>
        <begin position="135"/>
        <end position="172"/>
    </location>
</feature>
<reference evidence="12" key="1">
    <citation type="submission" date="2022-06" db="EMBL/GenBank/DDBJ databases">
        <title>Diverse halophilic archaea isolated from saline environments.</title>
        <authorList>
            <person name="Cui H.-L."/>
        </authorList>
    </citation>
    <scope>NUCLEOTIDE SEQUENCE</scope>
    <source>
        <strain evidence="12">WLHS1</strain>
    </source>
</reference>
<feature type="domain" description="PAS" evidence="10">
    <location>
        <begin position="158"/>
        <end position="228"/>
    </location>
</feature>
<dbReference type="Pfam" id="PF02518">
    <property type="entry name" value="HATPase_c"/>
    <property type="match status" value="1"/>
</dbReference>
<dbReference type="Gene3D" id="1.10.287.130">
    <property type="match status" value="1"/>
</dbReference>
<dbReference type="InterPro" id="IPR035965">
    <property type="entry name" value="PAS-like_dom_sf"/>
</dbReference>
<feature type="domain" description="PAC" evidence="11">
    <location>
        <begin position="235"/>
        <end position="285"/>
    </location>
</feature>
<evidence type="ECO:0000313" key="12">
    <source>
        <dbReference type="EMBL" id="UTF52505.1"/>
    </source>
</evidence>
<evidence type="ECO:0000259" key="10">
    <source>
        <dbReference type="PROSITE" id="PS50112"/>
    </source>
</evidence>
<dbReference type="InterPro" id="IPR003594">
    <property type="entry name" value="HATPase_dom"/>
</dbReference>
<keyword evidence="6" id="KW-0902">Two-component regulatory system</keyword>
<dbReference type="InterPro" id="IPR036097">
    <property type="entry name" value="HisK_dim/P_sf"/>
</dbReference>
<keyword evidence="5" id="KW-0418">Kinase</keyword>
<dbReference type="Gene3D" id="3.30.450.20">
    <property type="entry name" value="PAS domain"/>
    <property type="match status" value="1"/>
</dbReference>
<dbReference type="SUPFAM" id="SSF55785">
    <property type="entry name" value="PYP-like sensor domain (PAS domain)"/>
    <property type="match status" value="1"/>
</dbReference>
<dbReference type="GO" id="GO:0000155">
    <property type="term" value="F:phosphorelay sensor kinase activity"/>
    <property type="evidence" value="ECO:0007669"/>
    <property type="project" value="InterPro"/>
</dbReference>
<organism evidence="12 13">
    <name type="scientific">Natronosalvus rutilus</name>
    <dbReference type="NCBI Taxonomy" id="2953753"/>
    <lineage>
        <taxon>Archaea</taxon>
        <taxon>Methanobacteriati</taxon>
        <taxon>Methanobacteriota</taxon>
        <taxon>Stenosarchaea group</taxon>
        <taxon>Halobacteria</taxon>
        <taxon>Halobacteriales</taxon>
        <taxon>Natrialbaceae</taxon>
        <taxon>Natronosalvus</taxon>
    </lineage>
</organism>
<dbReference type="EC" id="2.7.13.3" evidence="2"/>
<feature type="transmembrane region" description="Helical" evidence="8">
    <location>
        <begin position="79"/>
        <end position="100"/>
    </location>
</feature>
<dbReference type="Gene3D" id="3.30.565.10">
    <property type="entry name" value="Histidine kinase-like ATPase, C-terminal domain"/>
    <property type="match status" value="1"/>
</dbReference>
<dbReference type="KEGG" id="sawl:NGM29_11970"/>
<dbReference type="InterPro" id="IPR004358">
    <property type="entry name" value="Sig_transdc_His_kin-like_C"/>
</dbReference>
<keyword evidence="8" id="KW-0812">Transmembrane</keyword>
<dbReference type="InterPro" id="IPR003661">
    <property type="entry name" value="HisK_dim/P_dom"/>
</dbReference>
<keyword evidence="8" id="KW-0472">Membrane</keyword>
<dbReference type="CDD" id="cd00082">
    <property type="entry name" value="HisKA"/>
    <property type="match status" value="1"/>
</dbReference>
<dbReference type="GO" id="GO:0006355">
    <property type="term" value="P:regulation of DNA-templated transcription"/>
    <property type="evidence" value="ECO:0007669"/>
    <property type="project" value="InterPro"/>
</dbReference>
<dbReference type="SMART" id="SM00091">
    <property type="entry name" value="PAS"/>
    <property type="match status" value="1"/>
</dbReference>
<evidence type="ECO:0000256" key="5">
    <source>
        <dbReference type="ARBA" id="ARBA00022777"/>
    </source>
</evidence>
<evidence type="ECO:0000256" key="7">
    <source>
        <dbReference type="SAM" id="Coils"/>
    </source>
</evidence>
<proteinExistence type="predicted"/>
<protein>
    <recommendedName>
        <fullName evidence="2">histidine kinase</fullName>
        <ecNumber evidence="2">2.7.13.3</ecNumber>
    </recommendedName>
</protein>
<dbReference type="CDD" id="cd00130">
    <property type="entry name" value="PAS"/>
    <property type="match status" value="1"/>
</dbReference>
<feature type="transmembrane region" description="Helical" evidence="8">
    <location>
        <begin position="45"/>
        <end position="67"/>
    </location>
</feature>
<dbReference type="NCBIfam" id="TIGR00229">
    <property type="entry name" value="sensory_box"/>
    <property type="match status" value="1"/>
</dbReference>
<dbReference type="PRINTS" id="PR00344">
    <property type="entry name" value="BCTRLSENSOR"/>
</dbReference>
<dbReference type="InterPro" id="IPR000700">
    <property type="entry name" value="PAS-assoc_C"/>
</dbReference>
<dbReference type="CDD" id="cd00075">
    <property type="entry name" value="HATPase"/>
    <property type="match status" value="1"/>
</dbReference>
<evidence type="ECO:0000256" key="8">
    <source>
        <dbReference type="SAM" id="Phobius"/>
    </source>
</evidence>
<comment type="catalytic activity">
    <reaction evidence="1">
        <text>ATP + protein L-histidine = ADP + protein N-phospho-L-histidine.</text>
        <dbReference type="EC" id="2.7.13.3"/>
    </reaction>
</comment>
<evidence type="ECO:0000313" key="13">
    <source>
        <dbReference type="Proteomes" id="UP001056855"/>
    </source>
</evidence>
<accession>A0A9E7N921</accession>
<dbReference type="InterPro" id="IPR005467">
    <property type="entry name" value="His_kinase_dom"/>
</dbReference>
<dbReference type="SMART" id="SM00387">
    <property type="entry name" value="HATPase_c"/>
    <property type="match status" value="1"/>
</dbReference>
<keyword evidence="13" id="KW-1185">Reference proteome</keyword>
<gene>
    <name evidence="12" type="ORF">NGM29_11970</name>
</gene>
<evidence type="ECO:0000256" key="2">
    <source>
        <dbReference type="ARBA" id="ARBA00012438"/>
    </source>
</evidence>
<dbReference type="SUPFAM" id="SSF55874">
    <property type="entry name" value="ATPase domain of HSP90 chaperone/DNA topoisomerase II/histidine kinase"/>
    <property type="match status" value="1"/>
</dbReference>
<dbReference type="PROSITE" id="PS50109">
    <property type="entry name" value="HIS_KIN"/>
    <property type="match status" value="1"/>
</dbReference>
<dbReference type="InterPro" id="IPR050736">
    <property type="entry name" value="Sensor_HK_Regulatory"/>
</dbReference>
<feature type="domain" description="Histidine kinase" evidence="9">
    <location>
        <begin position="296"/>
        <end position="486"/>
    </location>
</feature>
<dbReference type="PROSITE" id="PS50112">
    <property type="entry name" value="PAS"/>
    <property type="match status" value="1"/>
</dbReference>
<evidence type="ECO:0000256" key="6">
    <source>
        <dbReference type="ARBA" id="ARBA00023012"/>
    </source>
</evidence>
<feature type="transmembrane region" description="Helical" evidence="8">
    <location>
        <begin position="106"/>
        <end position="126"/>
    </location>
</feature>
<sequence length="496" mass="54636">MGYFSRGITYIGGQRFIFSLGGVYLAGAIGCALITVGGIRSFDELFTNCVLLGASGIVLISGAYRLPRTDLRPDLYADIASWCVRGIGAMLSIVLFSALTGGVNDLIAGFVVLPALASIAGLGLGYKDARAKTRALDAEDRQRELEQANRKLERANRDLKRYETIVETVNDGIYLVDEDGYFTLVNSAYCEMVGYDREELLGSHGSLVVDEETVETAYDYQEQMVVDEEQEEETLKFEADVHTADGETVRAEASFAIIRDDGDYERVGVVRDVTERNEREQQLTEQNERLDRFAGMLAHELRNPVSIGQIYSRQLPTETKPEVKEYITEAFDRIEDIIDAMLVITRGSDALSEPTPVSVLETAQETWNEVDAPEARMETAANQMIEADSTYLRHLFRNLFENAVKHGGADVTITVGDLPTGFFVADDGVGIPPADRDEIFNEGYTTASTEAGMGLGLTFVKELADVYGWTCSVTKSDTGGARFEFENVTMTQTATD</sequence>
<keyword evidence="7" id="KW-0175">Coiled coil</keyword>
<evidence type="ECO:0000259" key="9">
    <source>
        <dbReference type="PROSITE" id="PS50109"/>
    </source>
</evidence>
<dbReference type="PANTHER" id="PTHR43711">
    <property type="entry name" value="TWO-COMPONENT HISTIDINE KINASE"/>
    <property type="match status" value="1"/>
</dbReference>
<dbReference type="RefSeq" id="WP_254156454.1">
    <property type="nucleotide sequence ID" value="NZ_CP100355.1"/>
</dbReference>
<dbReference type="PROSITE" id="PS50113">
    <property type="entry name" value="PAC"/>
    <property type="match status" value="1"/>
</dbReference>
<evidence type="ECO:0000256" key="3">
    <source>
        <dbReference type="ARBA" id="ARBA00022553"/>
    </source>
</evidence>
<dbReference type="InterPro" id="IPR000014">
    <property type="entry name" value="PAS"/>
</dbReference>
<keyword evidence="4" id="KW-0808">Transferase</keyword>
<keyword evidence="3" id="KW-0597">Phosphoprotein</keyword>
<dbReference type="SMART" id="SM00388">
    <property type="entry name" value="HisKA"/>
    <property type="match status" value="1"/>
</dbReference>
<dbReference type="PANTHER" id="PTHR43711:SF1">
    <property type="entry name" value="HISTIDINE KINASE 1"/>
    <property type="match status" value="1"/>
</dbReference>
<evidence type="ECO:0000256" key="1">
    <source>
        <dbReference type="ARBA" id="ARBA00000085"/>
    </source>
</evidence>
<dbReference type="Pfam" id="PF00989">
    <property type="entry name" value="PAS"/>
    <property type="match status" value="1"/>
</dbReference>
<dbReference type="PROSITE" id="PS51257">
    <property type="entry name" value="PROKAR_LIPOPROTEIN"/>
    <property type="match status" value="1"/>
</dbReference>
<dbReference type="Proteomes" id="UP001056855">
    <property type="component" value="Chromosome"/>
</dbReference>
<evidence type="ECO:0000256" key="4">
    <source>
        <dbReference type="ARBA" id="ARBA00022679"/>
    </source>
</evidence>
<dbReference type="GeneID" id="73290774"/>
<dbReference type="InterPro" id="IPR036890">
    <property type="entry name" value="HATPase_C_sf"/>
</dbReference>
<dbReference type="EMBL" id="CP100355">
    <property type="protein sequence ID" value="UTF52505.1"/>
    <property type="molecule type" value="Genomic_DNA"/>
</dbReference>
<keyword evidence="8" id="KW-1133">Transmembrane helix</keyword>
<dbReference type="SUPFAM" id="SSF47384">
    <property type="entry name" value="Homodimeric domain of signal transducing histidine kinase"/>
    <property type="match status" value="1"/>
</dbReference>
<dbReference type="InterPro" id="IPR013767">
    <property type="entry name" value="PAS_fold"/>
</dbReference>
<dbReference type="AlphaFoldDB" id="A0A9E7N921"/>
<feature type="transmembrane region" description="Helical" evidence="8">
    <location>
        <begin position="16"/>
        <end position="39"/>
    </location>
</feature>